<dbReference type="PANTHER" id="PTHR15750">
    <property type="entry name" value="VASOHIBIN-1-LIKE ISOFORM X2"/>
    <property type="match status" value="1"/>
</dbReference>
<keyword evidence="4" id="KW-1185">Reference proteome</keyword>
<dbReference type="EMBL" id="JAGFMF010012293">
    <property type="protein sequence ID" value="KAG8504430.1"/>
    <property type="molecule type" value="Genomic_DNA"/>
</dbReference>
<dbReference type="Proteomes" id="UP000700334">
    <property type="component" value="Unassembled WGS sequence"/>
</dbReference>
<feature type="region of interest" description="Disordered" evidence="2">
    <location>
        <begin position="1"/>
        <end position="83"/>
    </location>
</feature>
<evidence type="ECO:0000256" key="2">
    <source>
        <dbReference type="SAM" id="MobiDB-lite"/>
    </source>
</evidence>
<organism evidence="3 4">
    <name type="scientific">Galemys pyrenaicus</name>
    <name type="common">Iberian desman</name>
    <name type="synonym">Pyrenean desman</name>
    <dbReference type="NCBI Taxonomy" id="202257"/>
    <lineage>
        <taxon>Eukaryota</taxon>
        <taxon>Metazoa</taxon>
        <taxon>Chordata</taxon>
        <taxon>Craniata</taxon>
        <taxon>Vertebrata</taxon>
        <taxon>Euteleostomi</taxon>
        <taxon>Mammalia</taxon>
        <taxon>Eutheria</taxon>
        <taxon>Laurasiatheria</taxon>
        <taxon>Eulipotyphla</taxon>
        <taxon>Talpidae</taxon>
        <taxon>Galemys</taxon>
    </lineage>
</organism>
<reference evidence="3" key="1">
    <citation type="journal article" date="2021" name="Evol. Appl.">
        <title>The genome of the Pyrenean desman and the effects of bottlenecks and inbreeding on the genomic landscape of an endangered species.</title>
        <authorList>
            <person name="Escoda L."/>
            <person name="Castresana J."/>
        </authorList>
    </citation>
    <scope>NUCLEOTIDE SEQUENCE</scope>
    <source>
        <strain evidence="3">IBE-C5619</strain>
    </source>
</reference>
<dbReference type="OrthoDB" id="9974232at2759"/>
<keyword evidence="3" id="KW-0378">Hydrolase</keyword>
<sequence>ELQPPQRQAWRRPAPRGADPRPLPRTQAPQPRPARPPAMTGSAADTRRCPHPKGAKGTRSRSSHARPVSLATSGGSEEEDKDGGVLFHVNKSGFPIDSHTWERMWMHVAKVHPKGGEMVGAIRNAAFLAKPSIPQVPNYRLSTPIPDWLQAVQSYMKTLQYPSPKPLPSSLLLWEPRCSCSFPFTSAHRYNHTGTQFFEIRKMRPLSGLMETAKEMTREALPIKCLEAVILGIYLTNGQPSVERFPISFKTCFSGNHFHHVVLGIYCNGRYGSLGMSRRAELMDKPLTFRTLSDLVFDFEDSYKKYLHSVKKVKIGLYVPHEPHSFQPIEWKQLVLNVSKMLRADIRKELEKYARDMRMKVGAGARGGAPLLLAAQEGTGAPNLARQRPEPREGVGWGPGRPRRPRVILKPASAHSPTQVRSRGKSLSPRRRQASPPRRLGRRDKS</sequence>
<accession>A0A8J5ZSG7</accession>
<feature type="non-terminal residue" evidence="3">
    <location>
        <position position="1"/>
    </location>
</feature>
<dbReference type="InterPro" id="IPR028131">
    <property type="entry name" value="VASH1"/>
</dbReference>
<comment type="caution">
    <text evidence="3">The sequence shown here is derived from an EMBL/GenBank/DDBJ whole genome shotgun (WGS) entry which is preliminary data.</text>
</comment>
<feature type="active site" evidence="1">
    <location>
        <position position="225"/>
    </location>
</feature>
<feature type="compositionally biased region" description="Basic residues" evidence="2">
    <location>
        <begin position="49"/>
        <end position="64"/>
    </location>
</feature>
<gene>
    <name evidence="3" type="ORF">J0S82_018818</name>
</gene>
<dbReference type="GO" id="GO:0045765">
    <property type="term" value="P:regulation of angiogenesis"/>
    <property type="evidence" value="ECO:0007669"/>
    <property type="project" value="InterPro"/>
</dbReference>
<dbReference type="GO" id="GO:0004180">
    <property type="term" value="F:carboxypeptidase activity"/>
    <property type="evidence" value="ECO:0007669"/>
    <property type="project" value="UniProtKB-KW"/>
</dbReference>
<protein>
    <submittedName>
        <fullName evidence="3">Tubulinyl-Tyr carboxypeptidase 2</fullName>
    </submittedName>
</protein>
<name>A0A8J5ZSG7_GALPY</name>
<proteinExistence type="predicted"/>
<dbReference type="PANTHER" id="PTHR15750:SF4">
    <property type="entry name" value="TUBULINYL-TYR CARBOXYPEPTIDASE 2"/>
    <property type="match status" value="1"/>
</dbReference>
<feature type="active site" evidence="1">
    <location>
        <position position="277"/>
    </location>
</feature>
<feature type="active site" evidence="1">
    <location>
        <position position="260"/>
    </location>
</feature>
<evidence type="ECO:0000313" key="3">
    <source>
        <dbReference type="EMBL" id="KAG8504430.1"/>
    </source>
</evidence>
<dbReference type="Pfam" id="PF14822">
    <property type="entry name" value="Vasohibin"/>
    <property type="match status" value="2"/>
</dbReference>
<evidence type="ECO:0000256" key="1">
    <source>
        <dbReference type="PIRSR" id="PIRSR628131-1"/>
    </source>
</evidence>
<keyword evidence="3" id="KW-0121">Carboxypeptidase</keyword>
<keyword evidence="3" id="KW-0645">Protease</keyword>
<feature type="compositionally biased region" description="Basic residues" evidence="2">
    <location>
        <begin position="422"/>
        <end position="446"/>
    </location>
</feature>
<dbReference type="AlphaFoldDB" id="A0A8J5ZSG7"/>
<dbReference type="GO" id="GO:0005737">
    <property type="term" value="C:cytoplasm"/>
    <property type="evidence" value="ECO:0007669"/>
    <property type="project" value="InterPro"/>
</dbReference>
<feature type="region of interest" description="Disordered" evidence="2">
    <location>
        <begin position="379"/>
        <end position="446"/>
    </location>
</feature>
<evidence type="ECO:0000313" key="4">
    <source>
        <dbReference type="Proteomes" id="UP000700334"/>
    </source>
</evidence>